<protein>
    <submittedName>
        <fullName evidence="2">4Fe-4S ferredoxin-type domain-containing protein</fullName>
    </submittedName>
</protein>
<dbReference type="WBParaSite" id="SMUV_0000494201-mRNA-1">
    <property type="protein sequence ID" value="SMUV_0000494201-mRNA-1"/>
    <property type="gene ID" value="SMUV_0000494201"/>
</dbReference>
<sequence>MDYGESLVEKVVGDDNEQYLSCCRGCINICPILEYTDQNCRENFLRQMYSYNDGQNTCCLMRRSYSANVPFIKAASASKQHSKTATAPQVISSFGKKLKSTNSNGISESMLVESDSEDSDAEFAVHECLRDLIKSRSVQTFQNKLQLESESKCHQPTNDVKCDGKLFFF</sequence>
<accession>A0A0N5AKC5</accession>
<evidence type="ECO:0000313" key="2">
    <source>
        <dbReference type="WBParaSite" id="SMUV_0000494201-mRNA-1"/>
    </source>
</evidence>
<dbReference type="Proteomes" id="UP000046393">
    <property type="component" value="Unplaced"/>
</dbReference>
<organism evidence="1 2">
    <name type="scientific">Syphacia muris</name>
    <dbReference type="NCBI Taxonomy" id="451379"/>
    <lineage>
        <taxon>Eukaryota</taxon>
        <taxon>Metazoa</taxon>
        <taxon>Ecdysozoa</taxon>
        <taxon>Nematoda</taxon>
        <taxon>Chromadorea</taxon>
        <taxon>Rhabditida</taxon>
        <taxon>Spirurina</taxon>
        <taxon>Oxyuridomorpha</taxon>
        <taxon>Oxyuroidea</taxon>
        <taxon>Oxyuridae</taxon>
        <taxon>Syphacia</taxon>
    </lineage>
</organism>
<evidence type="ECO:0000313" key="1">
    <source>
        <dbReference type="Proteomes" id="UP000046393"/>
    </source>
</evidence>
<name>A0A0N5AKC5_9BILA</name>
<reference evidence="2" key="1">
    <citation type="submission" date="2017-02" db="UniProtKB">
        <authorList>
            <consortium name="WormBaseParasite"/>
        </authorList>
    </citation>
    <scope>IDENTIFICATION</scope>
</reference>
<proteinExistence type="predicted"/>
<dbReference type="AlphaFoldDB" id="A0A0N5AKC5"/>
<keyword evidence="1" id="KW-1185">Reference proteome</keyword>